<organism evidence="2">
    <name type="scientific">uncultured Thiotrichaceae bacterium</name>
    <dbReference type="NCBI Taxonomy" id="298394"/>
    <lineage>
        <taxon>Bacteria</taxon>
        <taxon>Pseudomonadati</taxon>
        <taxon>Pseudomonadota</taxon>
        <taxon>Gammaproteobacteria</taxon>
        <taxon>Thiotrichales</taxon>
        <taxon>Thiotrichaceae</taxon>
        <taxon>environmental samples</taxon>
    </lineage>
</organism>
<dbReference type="EMBL" id="CACVAV010000090">
    <property type="protein sequence ID" value="CAA6805606.1"/>
    <property type="molecule type" value="Genomic_DNA"/>
</dbReference>
<evidence type="ECO:0000313" key="2">
    <source>
        <dbReference type="EMBL" id="CAA6805606.1"/>
    </source>
</evidence>
<accession>A0A6S6SKF4</accession>
<dbReference type="SUPFAM" id="SSF53271">
    <property type="entry name" value="PRTase-like"/>
    <property type="match status" value="1"/>
</dbReference>
<gene>
    <name evidence="2" type="ORF">HELGO_WM31566</name>
</gene>
<dbReference type="InterPro" id="IPR000836">
    <property type="entry name" value="PRTase_dom"/>
</dbReference>
<name>A0A6S6SKF4_9GAMM</name>
<dbReference type="PANTHER" id="PTHR47505">
    <property type="entry name" value="DNA UTILIZATION PROTEIN YHGH"/>
    <property type="match status" value="1"/>
</dbReference>
<reference evidence="2" key="1">
    <citation type="submission" date="2020-01" db="EMBL/GenBank/DDBJ databases">
        <authorList>
            <person name="Meier V. D."/>
            <person name="Meier V D."/>
        </authorList>
    </citation>
    <scope>NUCLEOTIDE SEQUENCE</scope>
    <source>
        <strain evidence="2">HLG_WM_MAG_08</strain>
    </source>
</reference>
<evidence type="ECO:0000256" key="1">
    <source>
        <dbReference type="ARBA" id="ARBA00008007"/>
    </source>
</evidence>
<dbReference type="InterPro" id="IPR029057">
    <property type="entry name" value="PRTase-like"/>
</dbReference>
<dbReference type="PANTHER" id="PTHR47505:SF1">
    <property type="entry name" value="DNA UTILIZATION PROTEIN YHGH"/>
    <property type="match status" value="1"/>
</dbReference>
<dbReference type="Gene3D" id="3.40.50.2020">
    <property type="match status" value="1"/>
</dbReference>
<dbReference type="CDD" id="cd06223">
    <property type="entry name" value="PRTases_typeI"/>
    <property type="match status" value="1"/>
</dbReference>
<sequence length="214" mass="24034">MFKVPKVIRQAIFHHKSGTCAFCLLPATERTVPICAQCKTELPWTTGPGETVGELSAFYYESPISEYILAGKTGKQLDKLKILADLLAENLTPRIQKPPQAIIPIPLHHARLRSRGFNQAIELVRPLAHQLNIPLLNHAIARNRDTREQKTLRAVQRAANMQYAFTINQTIPYQHVALFDDVLTTGATCKTLRDQLLLNGIKTVEIWCCATTKQ</sequence>
<dbReference type="AlphaFoldDB" id="A0A6S6SKF4"/>
<comment type="similarity">
    <text evidence="1">Belongs to the ComF/GntX family.</text>
</comment>
<dbReference type="InterPro" id="IPR051910">
    <property type="entry name" value="ComF/GntX_DNA_util-trans"/>
</dbReference>
<protein>
    <submittedName>
        <fullName evidence="2">Competence protein F homolog, phosphoribosyltransferase domain protein YhgH required for utilization of DNA as sole source of carbon and energy</fullName>
    </submittedName>
</protein>
<keyword evidence="2" id="KW-0808">Transferase</keyword>
<keyword evidence="2" id="KW-0328">Glycosyltransferase</keyword>
<dbReference type="GO" id="GO:0016757">
    <property type="term" value="F:glycosyltransferase activity"/>
    <property type="evidence" value="ECO:0007669"/>
    <property type="project" value="UniProtKB-KW"/>
</dbReference>
<proteinExistence type="inferred from homology"/>